<feature type="signal peptide" evidence="2">
    <location>
        <begin position="1"/>
        <end position="21"/>
    </location>
</feature>
<dbReference type="Proteomes" id="UP000236333">
    <property type="component" value="Unassembled WGS sequence"/>
</dbReference>
<dbReference type="OrthoDB" id="7788754at2759"/>
<organism evidence="3 4">
    <name type="scientific">Tetrabaena socialis</name>
    <dbReference type="NCBI Taxonomy" id="47790"/>
    <lineage>
        <taxon>Eukaryota</taxon>
        <taxon>Viridiplantae</taxon>
        <taxon>Chlorophyta</taxon>
        <taxon>core chlorophytes</taxon>
        <taxon>Chlorophyceae</taxon>
        <taxon>CS clade</taxon>
        <taxon>Chlamydomonadales</taxon>
        <taxon>Tetrabaenaceae</taxon>
        <taxon>Tetrabaena</taxon>
    </lineage>
</organism>
<dbReference type="EMBL" id="PGGS01000173">
    <property type="protein sequence ID" value="PNH07580.1"/>
    <property type="molecule type" value="Genomic_DNA"/>
</dbReference>
<accession>A0A2J8A4Z0</accession>
<gene>
    <name evidence="3" type="ORF">TSOC_005957</name>
</gene>
<evidence type="ECO:0000313" key="4">
    <source>
        <dbReference type="Proteomes" id="UP000236333"/>
    </source>
</evidence>
<name>A0A2J8A4Z0_9CHLO</name>
<evidence type="ECO:0000256" key="1">
    <source>
        <dbReference type="SAM" id="Phobius"/>
    </source>
</evidence>
<sequence length="157" mass="17705">MAPRSWACLLGLLLACRQSYAYEARPYASAPPFARGRPSPAVAPCTQSMRLPSLRKFESSFHRCERRFLERCTGPAKPPNAERLERAWARARRAFGHDYNDRLFTGLLVAALAAVVLFRFVIKVQLLEGAAAGGCSCWRVQLLETRRKHTTLRDLDV</sequence>
<keyword evidence="4" id="KW-1185">Reference proteome</keyword>
<keyword evidence="1" id="KW-0812">Transmembrane</keyword>
<dbReference type="AlphaFoldDB" id="A0A2J8A4Z0"/>
<keyword evidence="1" id="KW-1133">Transmembrane helix</keyword>
<reference evidence="3 4" key="1">
    <citation type="journal article" date="2017" name="Mol. Biol. Evol.">
        <title>The 4-celled Tetrabaena socialis nuclear genome reveals the essential components for genetic control of cell number at the origin of multicellularity in the volvocine lineage.</title>
        <authorList>
            <person name="Featherston J."/>
            <person name="Arakaki Y."/>
            <person name="Hanschen E.R."/>
            <person name="Ferris P.J."/>
            <person name="Michod R.E."/>
            <person name="Olson B.J.S.C."/>
            <person name="Nozaki H."/>
            <person name="Durand P.M."/>
        </authorList>
    </citation>
    <scope>NUCLEOTIDE SEQUENCE [LARGE SCALE GENOMIC DNA]</scope>
    <source>
        <strain evidence="3 4">NIES-571</strain>
    </source>
</reference>
<dbReference type="PROSITE" id="PS51257">
    <property type="entry name" value="PROKAR_LIPOPROTEIN"/>
    <property type="match status" value="1"/>
</dbReference>
<keyword evidence="1" id="KW-0472">Membrane</keyword>
<protein>
    <submittedName>
        <fullName evidence="3">Uncharacterized protein</fullName>
    </submittedName>
</protein>
<keyword evidence="2" id="KW-0732">Signal</keyword>
<feature type="chain" id="PRO_5014339895" evidence="2">
    <location>
        <begin position="22"/>
        <end position="157"/>
    </location>
</feature>
<proteinExistence type="predicted"/>
<feature type="transmembrane region" description="Helical" evidence="1">
    <location>
        <begin position="103"/>
        <end position="122"/>
    </location>
</feature>
<evidence type="ECO:0000313" key="3">
    <source>
        <dbReference type="EMBL" id="PNH07580.1"/>
    </source>
</evidence>
<comment type="caution">
    <text evidence="3">The sequence shown here is derived from an EMBL/GenBank/DDBJ whole genome shotgun (WGS) entry which is preliminary data.</text>
</comment>
<evidence type="ECO:0000256" key="2">
    <source>
        <dbReference type="SAM" id="SignalP"/>
    </source>
</evidence>